<dbReference type="InterPro" id="IPR042242">
    <property type="entry name" value="RecO_C"/>
</dbReference>
<dbReference type="Gene3D" id="2.40.50.140">
    <property type="entry name" value="Nucleic acid-binding proteins"/>
    <property type="match status" value="1"/>
</dbReference>
<keyword evidence="5 8" id="KW-0233">DNA recombination</keyword>
<dbReference type="InterPro" id="IPR037278">
    <property type="entry name" value="ARFGAP/RecO"/>
</dbReference>
<dbReference type="InterPro" id="IPR003717">
    <property type="entry name" value="RecO"/>
</dbReference>
<evidence type="ECO:0000313" key="10">
    <source>
        <dbReference type="EMBL" id="OKL48902.1"/>
    </source>
</evidence>
<dbReference type="InterPro" id="IPR012340">
    <property type="entry name" value="NA-bd_OB-fold"/>
</dbReference>
<dbReference type="STRING" id="1921764.BSR28_02955"/>
<dbReference type="RefSeq" id="WP_073708889.1">
    <property type="nucleotide sequence ID" value="NZ_MQSU01000002.1"/>
</dbReference>
<dbReference type="NCBIfam" id="TIGR00613">
    <property type="entry name" value="reco"/>
    <property type="match status" value="1"/>
</dbReference>
<comment type="similarity">
    <text evidence="2 8">Belongs to the RecO family.</text>
</comment>
<dbReference type="SUPFAM" id="SSF50249">
    <property type="entry name" value="Nucleic acid-binding proteins"/>
    <property type="match status" value="1"/>
</dbReference>
<keyword evidence="6 8" id="KW-0234">DNA repair</keyword>
<sequence length="248" mass="27260">MAGKLYRDRGIVLRTHKLGEADRIVTLLTRERGLLRVVAKGIRRTSSKFGARLEPFGVVDVQLHEGRSLDILTQAELVNAYGALIAADYDLYTAGALLLECSEKLNEAGQPNPEQFHLLLGALNALARRRYPPDLVVAAYLLRAFSLEGWEPSLHYCANCGETDLRFFSAEGGGGLCANCASTAACRALAPEAFELLQALLASDWERALQAPTGLAAPSLQLLTGYAQWQLEHHLKSVRIRERSYEIL</sequence>
<evidence type="ECO:0000256" key="3">
    <source>
        <dbReference type="ARBA" id="ARBA00021310"/>
    </source>
</evidence>
<dbReference type="GO" id="GO:0006310">
    <property type="term" value="P:DNA recombination"/>
    <property type="evidence" value="ECO:0007669"/>
    <property type="project" value="UniProtKB-UniRule"/>
</dbReference>
<evidence type="ECO:0000256" key="8">
    <source>
        <dbReference type="HAMAP-Rule" id="MF_00201"/>
    </source>
</evidence>
<evidence type="ECO:0000313" key="11">
    <source>
        <dbReference type="Proteomes" id="UP000186785"/>
    </source>
</evidence>
<dbReference type="OrthoDB" id="9812244at2"/>
<evidence type="ECO:0000256" key="6">
    <source>
        <dbReference type="ARBA" id="ARBA00023204"/>
    </source>
</evidence>
<protein>
    <recommendedName>
        <fullName evidence="3 8">DNA repair protein RecO</fullName>
    </recommendedName>
    <alternativeName>
        <fullName evidence="7 8">Recombination protein O</fullName>
    </alternativeName>
</protein>
<comment type="function">
    <text evidence="1 8">Involved in DNA repair and RecF pathway recombination.</text>
</comment>
<dbReference type="Proteomes" id="UP000186785">
    <property type="component" value="Unassembled WGS sequence"/>
</dbReference>
<keyword evidence="4 8" id="KW-0227">DNA damage</keyword>
<comment type="caution">
    <text evidence="10">The sequence shown here is derived from an EMBL/GenBank/DDBJ whole genome shotgun (WGS) entry which is preliminary data.</text>
</comment>
<keyword evidence="11" id="KW-1185">Reference proteome</keyword>
<dbReference type="Pfam" id="PF11967">
    <property type="entry name" value="RecO_N"/>
    <property type="match status" value="1"/>
</dbReference>
<evidence type="ECO:0000256" key="1">
    <source>
        <dbReference type="ARBA" id="ARBA00003065"/>
    </source>
</evidence>
<feature type="domain" description="DNA replication/recombination mediator RecO N-terminal" evidence="9">
    <location>
        <begin position="5"/>
        <end position="81"/>
    </location>
</feature>
<evidence type="ECO:0000256" key="2">
    <source>
        <dbReference type="ARBA" id="ARBA00007452"/>
    </source>
</evidence>
<dbReference type="AlphaFoldDB" id="A0A1Q5PMZ0"/>
<dbReference type="HAMAP" id="MF_00201">
    <property type="entry name" value="RecO"/>
    <property type="match status" value="1"/>
</dbReference>
<dbReference type="SUPFAM" id="SSF57863">
    <property type="entry name" value="ArfGap/RecO-like zinc finger"/>
    <property type="match status" value="1"/>
</dbReference>
<evidence type="ECO:0000256" key="4">
    <source>
        <dbReference type="ARBA" id="ARBA00022763"/>
    </source>
</evidence>
<name>A0A1Q5PMZ0_9ACTO</name>
<dbReference type="Gene3D" id="6.20.220.20">
    <property type="entry name" value="Recombination protein O, zinc-binding domain"/>
    <property type="match status" value="1"/>
</dbReference>
<dbReference type="PANTHER" id="PTHR33991:SF1">
    <property type="entry name" value="DNA REPAIR PROTEIN RECO"/>
    <property type="match status" value="1"/>
</dbReference>
<dbReference type="EMBL" id="MQSV01000002">
    <property type="protein sequence ID" value="OKL48902.1"/>
    <property type="molecule type" value="Genomic_DNA"/>
</dbReference>
<dbReference type="InterPro" id="IPR022572">
    <property type="entry name" value="DNA_rep/recomb_RecO_N"/>
</dbReference>
<dbReference type="GO" id="GO:0006302">
    <property type="term" value="P:double-strand break repair"/>
    <property type="evidence" value="ECO:0007669"/>
    <property type="project" value="TreeGrafter"/>
</dbReference>
<gene>
    <name evidence="8" type="primary">recO</name>
    <name evidence="10" type="ORF">BSR29_03380</name>
</gene>
<evidence type="ECO:0000256" key="7">
    <source>
        <dbReference type="ARBA" id="ARBA00033409"/>
    </source>
</evidence>
<reference evidence="10 11" key="1">
    <citation type="submission" date="2016-11" db="EMBL/GenBank/DDBJ databases">
        <title>Actinomyces gypaetusis sp. nov. isolated from the vulture Gypaetus barbatus in Qinghai Tibet Plateau China.</title>
        <authorList>
            <person name="Meng X."/>
        </authorList>
    </citation>
    <scope>NUCLEOTIDE SEQUENCE [LARGE SCALE GENOMIC DNA]</scope>
    <source>
        <strain evidence="10 11">VUL4_2</strain>
    </source>
</reference>
<evidence type="ECO:0000256" key="5">
    <source>
        <dbReference type="ARBA" id="ARBA00023172"/>
    </source>
</evidence>
<proteinExistence type="inferred from homology"/>
<evidence type="ECO:0000259" key="9">
    <source>
        <dbReference type="Pfam" id="PF11967"/>
    </source>
</evidence>
<dbReference type="PANTHER" id="PTHR33991">
    <property type="entry name" value="DNA REPAIR PROTEIN RECO"/>
    <property type="match status" value="1"/>
</dbReference>
<dbReference type="GO" id="GO:0043590">
    <property type="term" value="C:bacterial nucleoid"/>
    <property type="evidence" value="ECO:0007669"/>
    <property type="project" value="TreeGrafter"/>
</dbReference>
<organism evidence="10 11">
    <name type="scientific">Boudabousia liubingyangii</name>
    <dbReference type="NCBI Taxonomy" id="1921764"/>
    <lineage>
        <taxon>Bacteria</taxon>
        <taxon>Bacillati</taxon>
        <taxon>Actinomycetota</taxon>
        <taxon>Actinomycetes</taxon>
        <taxon>Actinomycetales</taxon>
        <taxon>Actinomycetaceae</taxon>
        <taxon>Boudabousia</taxon>
    </lineage>
</organism>
<dbReference type="Gene3D" id="1.20.1440.120">
    <property type="entry name" value="Recombination protein O, C-terminal domain"/>
    <property type="match status" value="1"/>
</dbReference>
<dbReference type="Pfam" id="PF02565">
    <property type="entry name" value="RecO_C"/>
    <property type="match status" value="1"/>
</dbReference>
<accession>A0A1Q5PMZ0</accession>